<evidence type="ECO:0000313" key="1">
    <source>
        <dbReference type="EMBL" id="EGP47934.1"/>
    </source>
</evidence>
<reference evidence="1 2" key="1">
    <citation type="submission" date="2011-06" db="EMBL/GenBank/DDBJ databases">
        <authorList>
            <person name="Bador J."/>
            <person name="Amoureux L."/>
            <person name="Neuwirth C."/>
        </authorList>
    </citation>
    <scope>NUCLEOTIDE SEQUENCE [LARGE SCALE GENOMIC DNA]</scope>
    <source>
        <strain evidence="1 2">AXX-A</strain>
    </source>
</reference>
<comment type="caution">
    <text evidence="1">The sequence shown here is derived from an EMBL/GenBank/DDBJ whole genome shotgun (WGS) entry which is preliminary data.</text>
</comment>
<accession>F7SVK3</accession>
<dbReference type="Pfam" id="PF09684">
    <property type="entry name" value="Tail_P2_I"/>
    <property type="match status" value="1"/>
</dbReference>
<dbReference type="NCBIfam" id="TIGR01634">
    <property type="entry name" value="tail_P2_I"/>
    <property type="match status" value="1"/>
</dbReference>
<gene>
    <name evidence="1" type="ORF">AXXA_03489</name>
</gene>
<dbReference type="InterPro" id="IPR006521">
    <property type="entry name" value="Tail_protein_I"/>
</dbReference>
<organism evidence="1 2">
    <name type="scientific">Achromobacter insuavis AXX-A</name>
    <dbReference type="NCBI Taxonomy" id="1003200"/>
    <lineage>
        <taxon>Bacteria</taxon>
        <taxon>Pseudomonadati</taxon>
        <taxon>Pseudomonadota</taxon>
        <taxon>Betaproteobacteria</taxon>
        <taxon>Burkholderiales</taxon>
        <taxon>Alcaligenaceae</taxon>
        <taxon>Achromobacter</taxon>
    </lineage>
</organism>
<evidence type="ECO:0000313" key="2">
    <source>
        <dbReference type="Proteomes" id="UP000004853"/>
    </source>
</evidence>
<dbReference type="Proteomes" id="UP000004853">
    <property type="component" value="Unassembled WGS sequence"/>
</dbReference>
<dbReference type="PATRIC" id="fig|1003200.3.peg.671"/>
<protein>
    <submittedName>
        <fullName evidence="1">Bacteriophage P2-related tail formation protein</fullName>
    </submittedName>
</protein>
<dbReference type="eggNOG" id="COG4385">
    <property type="taxonomic scope" value="Bacteria"/>
</dbReference>
<proteinExistence type="predicted"/>
<dbReference type="AlphaFoldDB" id="F7SVK3"/>
<sequence>MRPALEMANKPTLLPPSSTPVERKLAQVGADIEEIPLPLRKLRRASTTPAALLPWLAWERSVDRWDDAWSEAAKRKAIANSFKIHQLKGTIGALRRVVEPLGYLLEVTEWHQMLPEGRRGTFRLTIGVLDGGISEAMYYELGRLIDSTKRLSQHMTGLAIAVEVRTPLNHCVASYDGDEMTVYPYQPQPVEVAAATPAALATHIIDILTVYP</sequence>
<name>F7SVK3_9BURK</name>
<dbReference type="HOGENOM" id="CLU_086293_1_1_4"/>
<dbReference type="EMBL" id="AFRQ01000027">
    <property type="protein sequence ID" value="EGP47934.1"/>
    <property type="molecule type" value="Genomic_DNA"/>
</dbReference>